<comment type="caution">
    <text evidence="1">The sequence shown here is derived from an EMBL/GenBank/DDBJ whole genome shotgun (WGS) entry which is preliminary data.</text>
</comment>
<dbReference type="EMBL" id="CM046396">
    <property type="protein sequence ID" value="KAI8540197.1"/>
    <property type="molecule type" value="Genomic_DNA"/>
</dbReference>
<name>A0ACC0MI72_RHOML</name>
<evidence type="ECO:0000313" key="2">
    <source>
        <dbReference type="Proteomes" id="UP001062846"/>
    </source>
</evidence>
<organism evidence="1 2">
    <name type="scientific">Rhododendron molle</name>
    <name type="common">Chinese azalea</name>
    <name type="synonym">Azalea mollis</name>
    <dbReference type="NCBI Taxonomy" id="49168"/>
    <lineage>
        <taxon>Eukaryota</taxon>
        <taxon>Viridiplantae</taxon>
        <taxon>Streptophyta</taxon>
        <taxon>Embryophyta</taxon>
        <taxon>Tracheophyta</taxon>
        <taxon>Spermatophyta</taxon>
        <taxon>Magnoliopsida</taxon>
        <taxon>eudicotyledons</taxon>
        <taxon>Gunneridae</taxon>
        <taxon>Pentapetalae</taxon>
        <taxon>asterids</taxon>
        <taxon>Ericales</taxon>
        <taxon>Ericaceae</taxon>
        <taxon>Ericoideae</taxon>
        <taxon>Rhodoreae</taxon>
        <taxon>Rhododendron</taxon>
    </lineage>
</organism>
<proteinExistence type="predicted"/>
<dbReference type="Proteomes" id="UP001062846">
    <property type="component" value="Chromosome 9"/>
</dbReference>
<keyword evidence="2" id="KW-1185">Reference proteome</keyword>
<sequence>MELLGGRLVGHTRISLNLILKMDNMLKKVGWTRHAKFARKILGVNQGKWTRWAGMLMWLVWISLIPATSLPDSSPDERGELAPLKNIAAV</sequence>
<reference evidence="1" key="1">
    <citation type="submission" date="2022-02" db="EMBL/GenBank/DDBJ databases">
        <title>Plant Genome Project.</title>
        <authorList>
            <person name="Zhang R.-G."/>
        </authorList>
    </citation>
    <scope>NUCLEOTIDE SEQUENCE</scope>
    <source>
        <strain evidence="1">AT1</strain>
    </source>
</reference>
<accession>A0ACC0MI72</accession>
<gene>
    <name evidence="1" type="ORF">RHMOL_Rhmol09G0243300</name>
</gene>
<protein>
    <submittedName>
        <fullName evidence="1">Uncharacterized protein</fullName>
    </submittedName>
</protein>
<evidence type="ECO:0000313" key="1">
    <source>
        <dbReference type="EMBL" id="KAI8540197.1"/>
    </source>
</evidence>